<gene>
    <name evidence="1" type="ORF">JTE90_001279</name>
</gene>
<dbReference type="Proteomes" id="UP000827092">
    <property type="component" value="Unassembled WGS sequence"/>
</dbReference>
<reference evidence="1 2" key="1">
    <citation type="journal article" date="2022" name="Nat. Ecol. Evol.">
        <title>A masculinizing supergene underlies an exaggerated male reproductive morph in a spider.</title>
        <authorList>
            <person name="Hendrickx F."/>
            <person name="De Corte Z."/>
            <person name="Sonet G."/>
            <person name="Van Belleghem S.M."/>
            <person name="Kostlbacher S."/>
            <person name="Vangestel C."/>
        </authorList>
    </citation>
    <scope>NUCLEOTIDE SEQUENCE [LARGE SCALE GENOMIC DNA]</scope>
    <source>
        <strain evidence="1">W744_W776</strain>
    </source>
</reference>
<keyword evidence="2" id="KW-1185">Reference proteome</keyword>
<organism evidence="1 2">
    <name type="scientific">Oedothorax gibbosus</name>
    <dbReference type="NCBI Taxonomy" id="931172"/>
    <lineage>
        <taxon>Eukaryota</taxon>
        <taxon>Metazoa</taxon>
        <taxon>Ecdysozoa</taxon>
        <taxon>Arthropoda</taxon>
        <taxon>Chelicerata</taxon>
        <taxon>Arachnida</taxon>
        <taxon>Araneae</taxon>
        <taxon>Araneomorphae</taxon>
        <taxon>Entelegynae</taxon>
        <taxon>Araneoidea</taxon>
        <taxon>Linyphiidae</taxon>
        <taxon>Erigoninae</taxon>
        <taxon>Oedothorax</taxon>
    </lineage>
</organism>
<accession>A0AAV6V472</accession>
<name>A0AAV6V472_9ARAC</name>
<evidence type="ECO:0000313" key="1">
    <source>
        <dbReference type="EMBL" id="KAG8190670.1"/>
    </source>
</evidence>
<protein>
    <submittedName>
        <fullName evidence="1">Uncharacterized protein</fullName>
    </submittedName>
</protein>
<proteinExistence type="predicted"/>
<dbReference type="AlphaFoldDB" id="A0AAV6V472"/>
<evidence type="ECO:0000313" key="2">
    <source>
        <dbReference type="Proteomes" id="UP000827092"/>
    </source>
</evidence>
<sequence length="85" mass="9542">MLDYCTDPLSRGNPTAKRPTKAIGVGTLISFPARTRAVIKALPQLCSRLHPRAKVVGENTNIHFFCIPIARGKLINRDYFKEQFT</sequence>
<comment type="caution">
    <text evidence="1">The sequence shown here is derived from an EMBL/GenBank/DDBJ whole genome shotgun (WGS) entry which is preliminary data.</text>
</comment>
<dbReference type="EMBL" id="JAFNEN010000177">
    <property type="protein sequence ID" value="KAG8190670.1"/>
    <property type="molecule type" value="Genomic_DNA"/>
</dbReference>